<proteinExistence type="predicted"/>
<reference evidence="1 2" key="1">
    <citation type="journal article" date="2012" name="J. Bacteriol.">
        <title>Complete genome sequences of Methylophaga sp. strain JAM1 and Methylophaga sp. strain JAM7.</title>
        <authorList>
            <person name="Villeneuve C."/>
            <person name="Martineau C."/>
            <person name="Mauffrey F."/>
            <person name="Villemur R."/>
        </authorList>
    </citation>
    <scope>NUCLEOTIDE SEQUENCE [LARGE SCALE GENOMIC DNA]</scope>
    <source>
        <strain evidence="1 2">JAM7</strain>
    </source>
</reference>
<accession>I1YLB2</accession>
<evidence type="ECO:0000313" key="2">
    <source>
        <dbReference type="Proteomes" id="UP000009145"/>
    </source>
</evidence>
<protein>
    <submittedName>
        <fullName evidence="1">Uncharacterized protein</fullName>
    </submittedName>
</protein>
<evidence type="ECO:0000313" key="1">
    <source>
        <dbReference type="EMBL" id="AFJ03705.1"/>
    </source>
</evidence>
<dbReference type="HOGENOM" id="CLU_1650161_0_0_6"/>
<name>I1YLB2_METFJ</name>
<gene>
    <name evidence="1" type="ordered locus">Q7C_2584</name>
</gene>
<dbReference type="eggNOG" id="ENOG503443T">
    <property type="taxonomic scope" value="Bacteria"/>
</dbReference>
<dbReference type="KEGG" id="mec:Q7C_2584"/>
<dbReference type="PATRIC" id="fig|754477.3.peg.2539"/>
<sequence>MYSLILWDFIPTHFMQQYHCATDAGFTVYKSIDQWKQENPGVAETLTPIDKPDWIKNDNLTRVQLNQRFAWEFEDSIHLFKIHEREQRIVDIKTGEVLARNVDFNTGVGNPYVSADSIRDYKWWIKVDSCPRFGSKSKWLVNNDSFIDFYMKSKHIKGVR</sequence>
<organism evidence="1 2">
    <name type="scientific">Methylophaga frappieri (strain ATCC BAA-2434 / DSM 25690 / JAM7)</name>
    <dbReference type="NCBI Taxonomy" id="754477"/>
    <lineage>
        <taxon>Bacteria</taxon>
        <taxon>Pseudomonadati</taxon>
        <taxon>Pseudomonadota</taxon>
        <taxon>Gammaproteobacteria</taxon>
        <taxon>Thiotrichales</taxon>
        <taxon>Piscirickettsiaceae</taxon>
        <taxon>Methylophaga</taxon>
    </lineage>
</organism>
<keyword evidence="2" id="KW-1185">Reference proteome</keyword>
<dbReference type="AlphaFoldDB" id="I1YLB2"/>
<dbReference type="Proteomes" id="UP000009145">
    <property type="component" value="Chromosome"/>
</dbReference>
<dbReference type="EMBL" id="CP003380">
    <property type="protein sequence ID" value="AFJ03705.1"/>
    <property type="molecule type" value="Genomic_DNA"/>
</dbReference>